<dbReference type="SUPFAM" id="SSF103473">
    <property type="entry name" value="MFS general substrate transporter"/>
    <property type="match status" value="1"/>
</dbReference>
<gene>
    <name evidence="1" type="ORF">PHLCEN_2v10452</name>
</gene>
<comment type="caution">
    <text evidence="1">The sequence shown here is derived from an EMBL/GenBank/DDBJ whole genome shotgun (WGS) entry which is preliminary data.</text>
</comment>
<dbReference type="Gene3D" id="1.20.1250.20">
    <property type="entry name" value="MFS general substrate transporter like domains"/>
    <property type="match status" value="1"/>
</dbReference>
<dbReference type="Proteomes" id="UP000186601">
    <property type="component" value="Unassembled WGS sequence"/>
</dbReference>
<reference evidence="1 2" key="1">
    <citation type="submission" date="2018-02" db="EMBL/GenBank/DDBJ databases">
        <title>Genome sequence of the basidiomycete white-rot fungus Phlebia centrifuga.</title>
        <authorList>
            <person name="Granchi Z."/>
            <person name="Peng M."/>
            <person name="de Vries R.P."/>
            <person name="Hilden K."/>
            <person name="Makela M.R."/>
            <person name="Grigoriev I."/>
            <person name="Riley R."/>
        </authorList>
    </citation>
    <scope>NUCLEOTIDE SEQUENCE [LARGE SCALE GENOMIC DNA]</scope>
    <source>
        <strain evidence="1 2">FBCC195</strain>
    </source>
</reference>
<keyword evidence="2" id="KW-1185">Reference proteome</keyword>
<dbReference type="STRING" id="98765.A0A2R6NN56"/>
<accession>A0A2R6NN56</accession>
<proteinExistence type="predicted"/>
<dbReference type="OrthoDB" id="6509908at2759"/>
<dbReference type="InterPro" id="IPR036259">
    <property type="entry name" value="MFS_trans_sf"/>
</dbReference>
<evidence type="ECO:0008006" key="3">
    <source>
        <dbReference type="Google" id="ProtNLM"/>
    </source>
</evidence>
<sequence length="131" mass="13776">MAPATLIAGVVTYIWPFVTTKGGYIVIGLVYGYVKSSLGCRSYPNPAIHLRVASGVFVSMLATPLMDMGETHDVGLRLGMFFTILALGALAGPPISGAINDTTGNFKAVGYYAGLFSTGQPAIQHKSNSQF</sequence>
<organism evidence="1 2">
    <name type="scientific">Hermanssonia centrifuga</name>
    <dbReference type="NCBI Taxonomy" id="98765"/>
    <lineage>
        <taxon>Eukaryota</taxon>
        <taxon>Fungi</taxon>
        <taxon>Dikarya</taxon>
        <taxon>Basidiomycota</taxon>
        <taxon>Agaricomycotina</taxon>
        <taxon>Agaricomycetes</taxon>
        <taxon>Polyporales</taxon>
        <taxon>Meruliaceae</taxon>
        <taxon>Hermanssonia</taxon>
    </lineage>
</organism>
<dbReference type="EMBL" id="MLYV02001068">
    <property type="protein sequence ID" value="PSR73712.1"/>
    <property type="molecule type" value="Genomic_DNA"/>
</dbReference>
<evidence type="ECO:0000313" key="2">
    <source>
        <dbReference type="Proteomes" id="UP000186601"/>
    </source>
</evidence>
<dbReference type="AlphaFoldDB" id="A0A2R6NN56"/>
<evidence type="ECO:0000313" key="1">
    <source>
        <dbReference type="EMBL" id="PSR73712.1"/>
    </source>
</evidence>
<protein>
    <recommendedName>
        <fullName evidence="3">Major facilitator superfamily (MFS) profile domain-containing protein</fullName>
    </recommendedName>
</protein>
<name>A0A2R6NN56_9APHY</name>